<evidence type="ECO:0000313" key="3">
    <source>
        <dbReference type="EMBL" id="KAH3754105.1"/>
    </source>
</evidence>
<protein>
    <recommendedName>
        <fullName evidence="5">C-type lectin domain-containing protein</fullName>
    </recommendedName>
</protein>
<keyword evidence="2" id="KW-0732">Signal</keyword>
<evidence type="ECO:0000256" key="1">
    <source>
        <dbReference type="SAM" id="Phobius"/>
    </source>
</evidence>
<keyword evidence="1" id="KW-0812">Transmembrane</keyword>
<proteinExistence type="predicted"/>
<keyword evidence="1" id="KW-1133">Transmembrane helix</keyword>
<feature type="transmembrane region" description="Helical" evidence="1">
    <location>
        <begin position="353"/>
        <end position="373"/>
    </location>
</feature>
<accession>A0A9D4IA84</accession>
<reference evidence="3" key="1">
    <citation type="journal article" date="2019" name="bioRxiv">
        <title>The Genome of the Zebra Mussel, Dreissena polymorpha: A Resource for Invasive Species Research.</title>
        <authorList>
            <person name="McCartney M.A."/>
            <person name="Auch B."/>
            <person name="Kono T."/>
            <person name="Mallez S."/>
            <person name="Zhang Y."/>
            <person name="Obille A."/>
            <person name="Becker A."/>
            <person name="Abrahante J.E."/>
            <person name="Garbe J."/>
            <person name="Badalamenti J.P."/>
            <person name="Herman A."/>
            <person name="Mangelson H."/>
            <person name="Liachko I."/>
            <person name="Sullivan S."/>
            <person name="Sone E.D."/>
            <person name="Koren S."/>
            <person name="Silverstein K.A.T."/>
            <person name="Beckman K.B."/>
            <person name="Gohl D.M."/>
        </authorList>
    </citation>
    <scope>NUCLEOTIDE SEQUENCE</scope>
    <source>
        <strain evidence="3">Duluth1</strain>
        <tissue evidence="3">Whole animal</tissue>
    </source>
</reference>
<keyword evidence="1" id="KW-0472">Membrane</keyword>
<reference evidence="3" key="2">
    <citation type="submission" date="2020-11" db="EMBL/GenBank/DDBJ databases">
        <authorList>
            <person name="McCartney M.A."/>
            <person name="Auch B."/>
            <person name="Kono T."/>
            <person name="Mallez S."/>
            <person name="Becker A."/>
            <person name="Gohl D.M."/>
            <person name="Silverstein K.A.T."/>
            <person name="Koren S."/>
            <person name="Bechman K.B."/>
            <person name="Herman A."/>
            <person name="Abrahante J.E."/>
            <person name="Garbe J."/>
        </authorList>
    </citation>
    <scope>NUCLEOTIDE SEQUENCE</scope>
    <source>
        <strain evidence="3">Duluth1</strain>
        <tissue evidence="3">Whole animal</tissue>
    </source>
</reference>
<evidence type="ECO:0008006" key="5">
    <source>
        <dbReference type="Google" id="ProtNLM"/>
    </source>
</evidence>
<name>A0A9D4IA84_DREPO</name>
<comment type="caution">
    <text evidence="3">The sequence shown here is derived from an EMBL/GenBank/DDBJ whole genome shotgun (WGS) entry which is preliminary data.</text>
</comment>
<dbReference type="EMBL" id="JAIWYP010000010">
    <property type="protein sequence ID" value="KAH3754105.1"/>
    <property type="molecule type" value="Genomic_DNA"/>
</dbReference>
<sequence length="411" mass="46383">MGEFQTQVFLLKAMFCFLHSFSCRAQIIRLTNQTLVEDFVNVTGCSVHGQYKLGIILKQNLSRHEAEAACKENGYPLGIYTENIMWKKYNHILSALEDYGVSGPVTFWDGRFRPYFHVDAWYEKKSGQCRMFDGVDHIGQYHASEMCALVQMDTRDFRNKKFVASDCNEKYPYVCLKSNGRINVELYHGFDWQSAPAMLKRNEPVSFNNLTWDCAEFCYDNSACVSYLVDTAYSRCHINTLIGAAGIVKHNLARKADTLIYGVLTGCNASVISGLQSNAANVNGLPECDLSPIPPNYCPCSEAPNSSYTQKLTESELTAQVNEIIDNLTVLKKSTVMYQSRLKSVYEGRTSSVSMGTVAIIIISTVFAIPMLSDMTKFYKAYKTRKRNRSFKLRKNNKVSVVEDSPATVKM</sequence>
<gene>
    <name evidence="3" type="ORF">DPMN_188766</name>
</gene>
<dbReference type="InterPro" id="IPR016187">
    <property type="entry name" value="CTDL_fold"/>
</dbReference>
<feature type="chain" id="PRO_5038649902" description="C-type lectin domain-containing protein" evidence="2">
    <location>
        <begin position="26"/>
        <end position="411"/>
    </location>
</feature>
<dbReference type="AlphaFoldDB" id="A0A9D4IA84"/>
<dbReference type="SUPFAM" id="SSF56436">
    <property type="entry name" value="C-type lectin-like"/>
    <property type="match status" value="1"/>
</dbReference>
<evidence type="ECO:0000256" key="2">
    <source>
        <dbReference type="SAM" id="SignalP"/>
    </source>
</evidence>
<keyword evidence="4" id="KW-1185">Reference proteome</keyword>
<feature type="signal peptide" evidence="2">
    <location>
        <begin position="1"/>
        <end position="25"/>
    </location>
</feature>
<evidence type="ECO:0000313" key="4">
    <source>
        <dbReference type="Proteomes" id="UP000828390"/>
    </source>
</evidence>
<organism evidence="3 4">
    <name type="scientific">Dreissena polymorpha</name>
    <name type="common">Zebra mussel</name>
    <name type="synonym">Mytilus polymorpha</name>
    <dbReference type="NCBI Taxonomy" id="45954"/>
    <lineage>
        <taxon>Eukaryota</taxon>
        <taxon>Metazoa</taxon>
        <taxon>Spiralia</taxon>
        <taxon>Lophotrochozoa</taxon>
        <taxon>Mollusca</taxon>
        <taxon>Bivalvia</taxon>
        <taxon>Autobranchia</taxon>
        <taxon>Heteroconchia</taxon>
        <taxon>Euheterodonta</taxon>
        <taxon>Imparidentia</taxon>
        <taxon>Neoheterodontei</taxon>
        <taxon>Myida</taxon>
        <taxon>Dreissenoidea</taxon>
        <taxon>Dreissenidae</taxon>
        <taxon>Dreissena</taxon>
    </lineage>
</organism>
<dbReference type="Proteomes" id="UP000828390">
    <property type="component" value="Unassembled WGS sequence"/>
</dbReference>